<evidence type="ECO:0000259" key="1">
    <source>
        <dbReference type="SMART" id="SM00359"/>
    </source>
</evidence>
<dbReference type="SMART" id="SM00359">
    <property type="entry name" value="PUA"/>
    <property type="match status" value="1"/>
</dbReference>
<reference evidence="2" key="1">
    <citation type="submission" date="2019-08" db="EMBL/GenBank/DDBJ databases">
        <authorList>
            <person name="Kucharzyk K."/>
            <person name="Murdoch R.W."/>
            <person name="Higgins S."/>
            <person name="Loffler F."/>
        </authorList>
    </citation>
    <scope>NUCLEOTIDE SEQUENCE</scope>
</reference>
<feature type="domain" description="PUA" evidence="1">
    <location>
        <begin position="84"/>
        <end position="159"/>
    </location>
</feature>
<dbReference type="PANTHER" id="PTHR22798">
    <property type="entry name" value="MCT-1 PROTEIN"/>
    <property type="match status" value="1"/>
</dbReference>
<dbReference type="GO" id="GO:0003723">
    <property type="term" value="F:RNA binding"/>
    <property type="evidence" value="ECO:0007669"/>
    <property type="project" value="InterPro"/>
</dbReference>
<dbReference type="SUPFAM" id="SSF88697">
    <property type="entry name" value="PUA domain-like"/>
    <property type="match status" value="1"/>
</dbReference>
<dbReference type="Pfam" id="PF09183">
    <property type="entry name" value="DUF1947"/>
    <property type="match status" value="1"/>
</dbReference>
<dbReference type="AlphaFoldDB" id="A0A644T788"/>
<organism evidence="2">
    <name type="scientific">bioreactor metagenome</name>
    <dbReference type="NCBI Taxonomy" id="1076179"/>
    <lineage>
        <taxon>unclassified sequences</taxon>
        <taxon>metagenomes</taxon>
        <taxon>ecological metagenomes</taxon>
    </lineage>
</organism>
<dbReference type="PROSITE" id="PS50890">
    <property type="entry name" value="PUA"/>
    <property type="match status" value="1"/>
</dbReference>
<dbReference type="Pfam" id="PF01472">
    <property type="entry name" value="PUA"/>
    <property type="match status" value="1"/>
</dbReference>
<dbReference type="InterPro" id="IPR015266">
    <property type="entry name" value="DUF1947"/>
</dbReference>
<dbReference type="Gene3D" id="2.30.130.10">
    <property type="entry name" value="PUA domain"/>
    <property type="match status" value="1"/>
</dbReference>
<comment type="caution">
    <text evidence="2">The sequence shown here is derived from an EMBL/GenBank/DDBJ whole genome shotgun (WGS) entry which is preliminary data.</text>
</comment>
<dbReference type="NCBIfam" id="NF011153">
    <property type="entry name" value="PRK14560.1-4"/>
    <property type="match status" value="1"/>
</dbReference>
<dbReference type="InterPro" id="IPR016437">
    <property type="entry name" value="MCT-1/Tma20"/>
</dbReference>
<dbReference type="PIRSF" id="PIRSF005067">
    <property type="entry name" value="Tma_RNA-bind_prd"/>
    <property type="match status" value="1"/>
</dbReference>
<dbReference type="CDD" id="cd21154">
    <property type="entry name" value="PUA_MJ1432-like"/>
    <property type="match status" value="1"/>
</dbReference>
<dbReference type="InterPro" id="IPR015947">
    <property type="entry name" value="PUA-like_sf"/>
</dbReference>
<dbReference type="InterPro" id="IPR002478">
    <property type="entry name" value="PUA"/>
</dbReference>
<dbReference type="NCBIfam" id="TIGR03684">
    <property type="entry name" value="arCOG00985"/>
    <property type="match status" value="1"/>
</dbReference>
<accession>A0A644T788</accession>
<protein>
    <recommendedName>
        <fullName evidence="1">PUA domain-containing protein</fullName>
    </recommendedName>
</protein>
<gene>
    <name evidence="2" type="ORF">SDC9_08398</name>
</gene>
<name>A0A644T788_9ZZZZ</name>
<dbReference type="EMBL" id="VSSQ01000019">
    <property type="protein sequence ID" value="MPL62778.1"/>
    <property type="molecule type" value="Genomic_DNA"/>
</dbReference>
<proteinExistence type="predicted"/>
<dbReference type="Gene3D" id="3.10.450.120">
    <property type="entry name" value="Pre-PUA domain, domain 1"/>
    <property type="match status" value="1"/>
</dbReference>
<dbReference type="InterPro" id="IPR004521">
    <property type="entry name" value="Uncharacterised_CHP00451"/>
</dbReference>
<dbReference type="PANTHER" id="PTHR22798:SF0">
    <property type="entry name" value="MALIGNANT T-CELL-AMPLIFIED SEQUENCE 1"/>
    <property type="match status" value="1"/>
</dbReference>
<evidence type="ECO:0000313" key="2">
    <source>
        <dbReference type="EMBL" id="MPL62778.1"/>
    </source>
</evidence>
<dbReference type="InterPro" id="IPR022430">
    <property type="entry name" value="CHP03684"/>
</dbReference>
<dbReference type="NCBIfam" id="TIGR00451">
    <property type="entry name" value="unchar_dom_2"/>
    <property type="match status" value="1"/>
</dbReference>
<dbReference type="InterPro" id="IPR036974">
    <property type="entry name" value="PUA_sf"/>
</dbReference>
<dbReference type="GO" id="GO:0001731">
    <property type="term" value="P:formation of translation preinitiation complex"/>
    <property type="evidence" value="ECO:0007669"/>
    <property type="project" value="TreeGrafter"/>
</dbReference>
<sequence>MFSDCKVFILKVKQRHHLKKKKLKELKNDLGDYSDIIPNKASVEYLEVDPNPFVLVDGEPHIIIIDDKPFPTLKAALENEIGGKKVVVDMGAIKFVTNGADIMSPGIVLADDNINQGDVVIVVEETHKKPLAIGIAEISGEEMVENDSGKAIQNIHYIGDDIWNLEI</sequence>